<evidence type="ECO:0000313" key="10">
    <source>
        <dbReference type="Proteomes" id="UP000010472"/>
    </source>
</evidence>
<evidence type="ECO:0000259" key="8">
    <source>
        <dbReference type="SMART" id="SM00232"/>
    </source>
</evidence>
<evidence type="ECO:0000256" key="3">
    <source>
        <dbReference type="ARBA" id="ARBA00022801"/>
    </source>
</evidence>
<feature type="transmembrane region" description="Helical" evidence="7">
    <location>
        <begin position="261"/>
        <end position="282"/>
    </location>
</feature>
<keyword evidence="3" id="KW-0378">Hydrolase</keyword>
<keyword evidence="9" id="KW-0614">Plasmid</keyword>
<feature type="compositionally biased region" description="Polar residues" evidence="6">
    <location>
        <begin position="291"/>
        <end position="303"/>
    </location>
</feature>
<proteinExistence type="predicted"/>
<dbReference type="RefSeq" id="WP_015205613.1">
    <property type="nucleotide sequence ID" value="NC_019754.1"/>
</dbReference>
<evidence type="ECO:0000256" key="6">
    <source>
        <dbReference type="SAM" id="MobiDB-lite"/>
    </source>
</evidence>
<dbReference type="SMART" id="SM00232">
    <property type="entry name" value="JAB_MPN"/>
    <property type="match status" value="1"/>
</dbReference>
<evidence type="ECO:0000313" key="9">
    <source>
        <dbReference type="EMBL" id="AFZ15617.1"/>
    </source>
</evidence>
<keyword evidence="7" id="KW-0472">Membrane</keyword>
<feature type="domain" description="JAB1/MPN/MOV34 metalloenzyme" evidence="8">
    <location>
        <begin position="52"/>
        <end position="194"/>
    </location>
</feature>
<keyword evidence="5" id="KW-0482">Metalloprotease</keyword>
<dbReference type="OrthoDB" id="3292458at2"/>
<dbReference type="InterPro" id="IPR000555">
    <property type="entry name" value="JAMM/MPN+_dom"/>
</dbReference>
<dbReference type="GO" id="GO:0006508">
    <property type="term" value="P:proteolysis"/>
    <property type="evidence" value="ECO:0007669"/>
    <property type="project" value="UniProtKB-KW"/>
</dbReference>
<feature type="compositionally biased region" description="Basic and acidic residues" evidence="6">
    <location>
        <begin position="310"/>
        <end position="327"/>
    </location>
</feature>
<name>K9W796_9CYAN</name>
<evidence type="ECO:0000256" key="1">
    <source>
        <dbReference type="ARBA" id="ARBA00022670"/>
    </source>
</evidence>
<protein>
    <submittedName>
        <fullName evidence="9">Mov34/MPN/PAD-1 family protein</fullName>
    </submittedName>
</protein>
<organism evidence="9 10">
    <name type="scientific">Crinalium epipsammum PCC 9333</name>
    <dbReference type="NCBI Taxonomy" id="1173022"/>
    <lineage>
        <taxon>Bacteria</taxon>
        <taxon>Bacillati</taxon>
        <taxon>Cyanobacteriota</taxon>
        <taxon>Cyanophyceae</taxon>
        <taxon>Gomontiellales</taxon>
        <taxon>Gomontiellaceae</taxon>
        <taxon>Crinalium</taxon>
    </lineage>
</organism>
<dbReference type="GO" id="GO:0008237">
    <property type="term" value="F:metallopeptidase activity"/>
    <property type="evidence" value="ECO:0007669"/>
    <property type="project" value="UniProtKB-KW"/>
</dbReference>
<evidence type="ECO:0000256" key="7">
    <source>
        <dbReference type="SAM" id="Phobius"/>
    </source>
</evidence>
<reference evidence="9 10" key="1">
    <citation type="submission" date="2012-06" db="EMBL/GenBank/DDBJ databases">
        <title>Finished plasmid 3 of genome of Crinalium epipsammum PCC 9333.</title>
        <authorList>
            <consortium name="US DOE Joint Genome Institute"/>
            <person name="Gugger M."/>
            <person name="Coursin T."/>
            <person name="Rippka R."/>
            <person name="Tandeau De Marsac N."/>
            <person name="Huntemann M."/>
            <person name="Wei C.-L."/>
            <person name="Han J."/>
            <person name="Detter J.C."/>
            <person name="Han C."/>
            <person name="Tapia R."/>
            <person name="Davenport K."/>
            <person name="Daligault H."/>
            <person name="Erkkila T."/>
            <person name="Gu W."/>
            <person name="Munk A.C.C."/>
            <person name="Teshima H."/>
            <person name="Xu Y."/>
            <person name="Chain P."/>
            <person name="Chen A."/>
            <person name="Krypides N."/>
            <person name="Mavromatis K."/>
            <person name="Markowitz V."/>
            <person name="Szeto E."/>
            <person name="Ivanova N."/>
            <person name="Mikhailova N."/>
            <person name="Ovchinnikova G."/>
            <person name="Pagani I."/>
            <person name="Pati A."/>
            <person name="Goodwin L."/>
            <person name="Peters L."/>
            <person name="Pitluck S."/>
            <person name="Woyke T."/>
            <person name="Kerfeld C."/>
        </authorList>
    </citation>
    <scope>NUCLEOTIDE SEQUENCE [LARGE SCALE GENOMIC DNA]</scope>
    <source>
        <strain evidence="9 10">PCC 9333</strain>
        <plasmid evidence="10">Plasmid pCRI9333.03</plasmid>
    </source>
</reference>
<sequence>MPKLQWRDSEDVYKPISRSLKEFLQENHNRIRHQNHRGIEALYKQLSNNRMSVFVEREAEDRLIEHLRIDPNNETGGVLVGQAYLCPDTKNHYTEIVGSIAAPYTVGNRVHFHFTPECWQAILSDQKEYFPRTTVVGWYHSHPGHGIFLSGTDLNTQRLCFKQIWQIAVVYDPLRQEIGYFYDADGRRVEAIYLQEMSEAAQSQPEQQQLNWRQPELQLSTVPTPSSLALHNTPEEGEEPLQDIPQQIARQTKTRGQNPKFILVLPIIVVLFLLVLFINSNLSQPGFKLRPSQSQPTKPQSVDIQPAEPRPTEPHSAESKRPKLERP</sequence>
<dbReference type="Pfam" id="PF14464">
    <property type="entry name" value="Prok-JAB"/>
    <property type="match status" value="1"/>
</dbReference>
<dbReference type="InterPro" id="IPR028090">
    <property type="entry name" value="JAB_dom_prok"/>
</dbReference>
<dbReference type="SUPFAM" id="SSF102712">
    <property type="entry name" value="JAB1/MPN domain"/>
    <property type="match status" value="1"/>
</dbReference>
<dbReference type="EMBL" id="CP003623">
    <property type="protein sequence ID" value="AFZ15617.1"/>
    <property type="molecule type" value="Genomic_DNA"/>
</dbReference>
<geneLocation type="plasmid" evidence="9 10">
    <name>pCRI9333.03</name>
</geneLocation>
<dbReference type="Proteomes" id="UP000010472">
    <property type="component" value="Plasmid pCRI9333.03"/>
</dbReference>
<dbReference type="GO" id="GO:0046872">
    <property type="term" value="F:metal ion binding"/>
    <property type="evidence" value="ECO:0007669"/>
    <property type="project" value="UniProtKB-KW"/>
</dbReference>
<evidence type="ECO:0000256" key="2">
    <source>
        <dbReference type="ARBA" id="ARBA00022723"/>
    </source>
</evidence>
<evidence type="ECO:0000256" key="5">
    <source>
        <dbReference type="ARBA" id="ARBA00023049"/>
    </source>
</evidence>
<dbReference type="KEGG" id="cep:Cri9333_4851"/>
<accession>K9W796</accession>
<dbReference type="AlphaFoldDB" id="K9W796"/>
<feature type="region of interest" description="Disordered" evidence="6">
    <location>
        <begin position="287"/>
        <end position="327"/>
    </location>
</feature>
<keyword evidence="1" id="KW-0645">Protease</keyword>
<gene>
    <name evidence="9" type="ORF">Cri9333_4851</name>
</gene>
<keyword evidence="2" id="KW-0479">Metal-binding</keyword>
<keyword evidence="7" id="KW-0812">Transmembrane</keyword>
<evidence type="ECO:0000256" key="4">
    <source>
        <dbReference type="ARBA" id="ARBA00022833"/>
    </source>
</evidence>
<keyword evidence="10" id="KW-1185">Reference proteome</keyword>
<keyword evidence="7" id="KW-1133">Transmembrane helix</keyword>
<dbReference type="Gene3D" id="3.40.140.10">
    <property type="entry name" value="Cytidine Deaminase, domain 2"/>
    <property type="match status" value="1"/>
</dbReference>
<dbReference type="HOGENOM" id="CLU_849206_0_0_3"/>
<keyword evidence="4" id="KW-0862">Zinc</keyword>